<name>A0A1B8P2Q0_HALEL</name>
<organism evidence="1 2">
    <name type="scientific">Halomonas elongata</name>
    <dbReference type="NCBI Taxonomy" id="2746"/>
    <lineage>
        <taxon>Bacteria</taxon>
        <taxon>Pseudomonadati</taxon>
        <taxon>Pseudomonadota</taxon>
        <taxon>Gammaproteobacteria</taxon>
        <taxon>Oceanospirillales</taxon>
        <taxon>Halomonadaceae</taxon>
        <taxon>Halomonas</taxon>
    </lineage>
</organism>
<accession>A0A1B8P2Q0</accession>
<dbReference type="PROSITE" id="PS51257">
    <property type="entry name" value="PROKAR_LIPOPROTEIN"/>
    <property type="match status" value="1"/>
</dbReference>
<reference evidence="1 2" key="1">
    <citation type="submission" date="2016-06" db="EMBL/GenBank/DDBJ databases">
        <title>Genome sequence of halotolerant plant growth promoting strain of Halomonas elongata HEK1 isolated from salterns of Rann of Kutch, Gujarat, India.</title>
        <authorList>
            <person name="Gaba S."/>
            <person name="Singh R.N."/>
            <person name="Abrol S."/>
            <person name="Kaushik R."/>
            <person name="Saxena A.K."/>
        </authorList>
    </citation>
    <scope>NUCLEOTIDE SEQUENCE [LARGE SCALE GENOMIC DNA]</scope>
    <source>
        <strain evidence="1 2">HEK1</strain>
    </source>
</reference>
<protein>
    <submittedName>
        <fullName evidence="1">Uncharacterized protein</fullName>
    </submittedName>
</protein>
<dbReference type="Proteomes" id="UP000092504">
    <property type="component" value="Unassembled WGS sequence"/>
</dbReference>
<evidence type="ECO:0000313" key="1">
    <source>
        <dbReference type="EMBL" id="OBX36565.1"/>
    </source>
</evidence>
<gene>
    <name evidence="1" type="ORF">A8U91_00908</name>
</gene>
<sequence length="78" mass="8576">MPSRPMRGLTTQKLLSSTSMGSACDFMRALMMTRDWSSESDTDSTWPISTLRVLIRVLPASMPSALSMVRVISGPRLA</sequence>
<comment type="caution">
    <text evidence="1">The sequence shown here is derived from an EMBL/GenBank/DDBJ whole genome shotgun (WGS) entry which is preliminary data.</text>
</comment>
<dbReference type="AlphaFoldDB" id="A0A1B8P2Q0"/>
<evidence type="ECO:0000313" key="2">
    <source>
        <dbReference type="Proteomes" id="UP000092504"/>
    </source>
</evidence>
<proteinExistence type="predicted"/>
<dbReference type="EMBL" id="MAJD01000001">
    <property type="protein sequence ID" value="OBX36565.1"/>
    <property type="molecule type" value="Genomic_DNA"/>
</dbReference>